<dbReference type="SUPFAM" id="SSF53474">
    <property type="entry name" value="alpha/beta-Hydrolases"/>
    <property type="match status" value="1"/>
</dbReference>
<evidence type="ECO:0000256" key="3">
    <source>
        <dbReference type="RuleBase" id="RU361235"/>
    </source>
</evidence>
<comment type="similarity">
    <text evidence="1 3">Belongs to the type-B carboxylesterase/lipase family.</text>
</comment>
<dbReference type="Gene3D" id="3.40.50.1820">
    <property type="entry name" value="alpha/beta hydrolase"/>
    <property type="match status" value="1"/>
</dbReference>
<organism evidence="5 6">
    <name type="scientific">Alteromonas lipolytica</name>
    <dbReference type="NCBI Taxonomy" id="1856405"/>
    <lineage>
        <taxon>Bacteria</taxon>
        <taxon>Pseudomonadati</taxon>
        <taxon>Pseudomonadota</taxon>
        <taxon>Gammaproteobacteria</taxon>
        <taxon>Alteromonadales</taxon>
        <taxon>Alteromonadaceae</taxon>
        <taxon>Alteromonas/Salinimonas group</taxon>
        <taxon>Alteromonas</taxon>
    </lineage>
</organism>
<evidence type="ECO:0000256" key="1">
    <source>
        <dbReference type="ARBA" id="ARBA00005964"/>
    </source>
</evidence>
<evidence type="ECO:0000313" key="5">
    <source>
        <dbReference type="EMBL" id="OFI35617.1"/>
    </source>
</evidence>
<dbReference type="GO" id="GO:0004104">
    <property type="term" value="F:cholinesterase activity"/>
    <property type="evidence" value="ECO:0007669"/>
    <property type="project" value="InterPro"/>
</dbReference>
<keyword evidence="2 3" id="KW-0378">Hydrolase</keyword>
<dbReference type="STRING" id="1856405.BFC17_12745"/>
<name>A0A1E8FI43_9ALTE</name>
<dbReference type="OrthoDB" id="9775851at2"/>
<dbReference type="InterPro" id="IPR000997">
    <property type="entry name" value="Cholinesterase"/>
</dbReference>
<keyword evidence="3" id="KW-0732">Signal</keyword>
<proteinExistence type="inferred from homology"/>
<keyword evidence="6" id="KW-1185">Reference proteome</keyword>
<gene>
    <name evidence="5" type="ORF">BFC17_12745</name>
</gene>
<dbReference type="InterPro" id="IPR050309">
    <property type="entry name" value="Type-B_Carboxylest/Lipase"/>
</dbReference>
<comment type="caution">
    <text evidence="5">The sequence shown here is derived from an EMBL/GenBank/DDBJ whole genome shotgun (WGS) entry which is preliminary data.</text>
</comment>
<dbReference type="EC" id="3.1.1.-" evidence="3"/>
<dbReference type="InterPro" id="IPR002018">
    <property type="entry name" value="CarbesteraseB"/>
</dbReference>
<dbReference type="PANTHER" id="PTHR11559">
    <property type="entry name" value="CARBOXYLESTERASE"/>
    <property type="match status" value="1"/>
</dbReference>
<dbReference type="Pfam" id="PF00135">
    <property type="entry name" value="COesterase"/>
    <property type="match status" value="1"/>
</dbReference>
<dbReference type="AlphaFoldDB" id="A0A1E8FI43"/>
<reference evidence="5 6" key="1">
    <citation type="submission" date="2016-09" db="EMBL/GenBank/DDBJ databases">
        <title>Alteromonas lipolytica, a new species isolated from sea water.</title>
        <authorList>
            <person name="Wu Y.-H."/>
            <person name="Cheng H."/>
            <person name="Xu X.-W."/>
        </authorList>
    </citation>
    <scope>NUCLEOTIDE SEQUENCE [LARGE SCALE GENOMIC DNA]</scope>
    <source>
        <strain evidence="5 6">JW12</strain>
    </source>
</reference>
<protein>
    <recommendedName>
        <fullName evidence="3">Carboxylic ester hydrolase</fullName>
        <ecNumber evidence="3">3.1.1.-</ecNumber>
    </recommendedName>
</protein>
<feature type="signal peptide" evidence="3">
    <location>
        <begin position="1"/>
        <end position="19"/>
    </location>
</feature>
<sequence length="512" mass="55371">MKCIAALLLLAGLTAHAMAGTVVTTHAGKLRGKTLGNNVDAFLGIPYAASTAGENRWRPPQPVTSWQGVKSATDFGPVCVQPEPVEFGPWTDEFLAQGKMSEDCLSLNVWTPDTKARSLPVMIWIHGGGLTTGSSDVPVYDGAHLAGKGVVVVSINYRLGVLGFLAHPELEAENGFSGEYGLLDQIAALKWVHNNIAGFGGDPGNVTIAGQSAGAASVKLLMSTQASRGLYHKAIIQSGIGLSGFAPPGNFERALRIGEQLQKDLNASSLKALRELPTNEVLAAAAKVKLPGESGRIRFSVRQGKTFGEDLLDNTIPVLTGITGAEASAFRPMKTLSKADFNAYVERRYGELAEQFKALYTSDDDNYLNESLALRRDEGLVSTKLRLQQHDAPLVAYGYLFAHEPPGEPQDYASFHSGELPYMFGNLEPGERPYSGYDQTLSDTMVNYWVAFIKAKSLKGKLLDWPLLDDTNQIMVFGESGVKSVRPLLSKEKLALFERHYQNGGEVKLIDL</sequence>
<dbReference type="ESTHER" id="9alte-a0a1e8fi43">
    <property type="family name" value="Carb_B_Bacteria"/>
</dbReference>
<dbReference type="RefSeq" id="WP_070175361.1">
    <property type="nucleotide sequence ID" value="NZ_BMJR01000006.1"/>
</dbReference>
<evidence type="ECO:0000259" key="4">
    <source>
        <dbReference type="Pfam" id="PF00135"/>
    </source>
</evidence>
<dbReference type="InterPro" id="IPR029058">
    <property type="entry name" value="AB_hydrolase_fold"/>
</dbReference>
<dbReference type="Proteomes" id="UP000176037">
    <property type="component" value="Unassembled WGS sequence"/>
</dbReference>
<dbReference type="InterPro" id="IPR019826">
    <property type="entry name" value="Carboxylesterase_B_AS"/>
</dbReference>
<feature type="domain" description="Carboxylesterase type B" evidence="4">
    <location>
        <begin position="21"/>
        <end position="479"/>
    </location>
</feature>
<feature type="chain" id="PRO_5009028691" description="Carboxylic ester hydrolase" evidence="3">
    <location>
        <begin position="20"/>
        <end position="512"/>
    </location>
</feature>
<accession>A0A1E8FI43</accession>
<dbReference type="PROSITE" id="PS00122">
    <property type="entry name" value="CARBOXYLESTERASE_B_1"/>
    <property type="match status" value="1"/>
</dbReference>
<dbReference type="PRINTS" id="PR00878">
    <property type="entry name" value="CHOLNESTRASE"/>
</dbReference>
<dbReference type="EMBL" id="MJIC01000009">
    <property type="protein sequence ID" value="OFI35617.1"/>
    <property type="molecule type" value="Genomic_DNA"/>
</dbReference>
<evidence type="ECO:0000313" key="6">
    <source>
        <dbReference type="Proteomes" id="UP000176037"/>
    </source>
</evidence>
<evidence type="ECO:0000256" key="2">
    <source>
        <dbReference type="ARBA" id="ARBA00022801"/>
    </source>
</evidence>